<evidence type="ECO:0000313" key="2">
    <source>
        <dbReference type="EMBL" id="OMJ72947.1"/>
    </source>
</evidence>
<evidence type="ECO:0000256" key="1">
    <source>
        <dbReference type="SAM" id="MobiDB-lite"/>
    </source>
</evidence>
<dbReference type="EMBL" id="MPUH01000860">
    <property type="protein sequence ID" value="OMJ72947.1"/>
    <property type="molecule type" value="Genomic_DNA"/>
</dbReference>
<feature type="compositionally biased region" description="Basic and acidic residues" evidence="1">
    <location>
        <begin position="57"/>
        <end position="74"/>
    </location>
</feature>
<organism evidence="2 3">
    <name type="scientific">Stentor coeruleus</name>
    <dbReference type="NCBI Taxonomy" id="5963"/>
    <lineage>
        <taxon>Eukaryota</taxon>
        <taxon>Sar</taxon>
        <taxon>Alveolata</taxon>
        <taxon>Ciliophora</taxon>
        <taxon>Postciliodesmatophora</taxon>
        <taxon>Heterotrichea</taxon>
        <taxon>Heterotrichida</taxon>
        <taxon>Stentoridae</taxon>
        <taxon>Stentor</taxon>
    </lineage>
</organism>
<proteinExistence type="predicted"/>
<evidence type="ECO:0000313" key="3">
    <source>
        <dbReference type="Proteomes" id="UP000187209"/>
    </source>
</evidence>
<keyword evidence="3" id="KW-1185">Reference proteome</keyword>
<name>A0A1R2B839_9CILI</name>
<dbReference type="AlphaFoldDB" id="A0A1R2B839"/>
<dbReference type="Proteomes" id="UP000187209">
    <property type="component" value="Unassembled WGS sequence"/>
</dbReference>
<protein>
    <submittedName>
        <fullName evidence="2">Uncharacterized protein</fullName>
    </submittedName>
</protein>
<sequence>MRFLRWMNLIKDASVHHDTADKLSKNKTFQKVILSIYRTPLMIKKALEDDENISSKAKADKPQKRLESPKNEDK</sequence>
<gene>
    <name evidence="2" type="ORF">SteCoe_28483</name>
</gene>
<comment type="caution">
    <text evidence="2">The sequence shown here is derived from an EMBL/GenBank/DDBJ whole genome shotgun (WGS) entry which is preliminary data.</text>
</comment>
<accession>A0A1R2B839</accession>
<feature type="region of interest" description="Disordered" evidence="1">
    <location>
        <begin position="52"/>
        <end position="74"/>
    </location>
</feature>
<reference evidence="2 3" key="1">
    <citation type="submission" date="2016-11" db="EMBL/GenBank/DDBJ databases">
        <title>The macronuclear genome of Stentor coeruleus: a giant cell with tiny introns.</title>
        <authorList>
            <person name="Slabodnick M."/>
            <person name="Ruby J.G."/>
            <person name="Reiff S.B."/>
            <person name="Swart E.C."/>
            <person name="Gosai S."/>
            <person name="Prabakaran S."/>
            <person name="Witkowska E."/>
            <person name="Larue G.E."/>
            <person name="Fisher S."/>
            <person name="Freeman R.M."/>
            <person name="Gunawardena J."/>
            <person name="Chu W."/>
            <person name="Stover N.A."/>
            <person name="Gregory B.D."/>
            <person name="Nowacki M."/>
            <person name="Derisi J."/>
            <person name="Roy S.W."/>
            <person name="Marshall W.F."/>
            <person name="Sood P."/>
        </authorList>
    </citation>
    <scope>NUCLEOTIDE SEQUENCE [LARGE SCALE GENOMIC DNA]</scope>
    <source>
        <strain evidence="2">WM001</strain>
    </source>
</reference>